<keyword evidence="9" id="KW-0347">Helicase</keyword>
<evidence type="ECO:0000256" key="5">
    <source>
        <dbReference type="PROSITE-ProRule" id="PRU00221"/>
    </source>
</evidence>
<dbReference type="SMART" id="SM00320">
    <property type="entry name" value="WD40"/>
    <property type="match status" value="3"/>
</dbReference>
<dbReference type="InterPro" id="IPR056160">
    <property type="entry name" value="WD_LRWD1"/>
</dbReference>
<gene>
    <name evidence="9" type="primary">DDX20</name>
    <name evidence="9" type="ORF">TR123711</name>
</gene>
<name>A0A0X3PR21_SCHSO</name>
<keyword evidence="9" id="KW-0378">Hydrolase</keyword>
<feature type="compositionally biased region" description="Polar residues" evidence="6">
    <location>
        <begin position="1482"/>
        <end position="1495"/>
    </location>
</feature>
<dbReference type="PANTHER" id="PTHR24370:SF10">
    <property type="entry name" value="LEUCINE-RICH REPEAT AND WD REPEAT-CONTAINING PROTEIN 1"/>
    <property type="match status" value="1"/>
</dbReference>
<dbReference type="SUPFAM" id="SSF50978">
    <property type="entry name" value="WD40 repeat-like"/>
    <property type="match status" value="1"/>
</dbReference>
<evidence type="ECO:0000256" key="6">
    <source>
        <dbReference type="SAM" id="MobiDB-lite"/>
    </source>
</evidence>
<dbReference type="Gene3D" id="1.20.120.2010">
    <property type="entry name" value="NAB conserved domain 2"/>
    <property type="match status" value="2"/>
</dbReference>
<sequence>MDILNHSAADRNNEIDNLIIAAAAASGDEPVEGEIHRDSSQYDGIIDDTRQSVWRNPFLQPEHVASLQEAVRNVLTENDREFLPVLYSKKYGSEVTYQEMMELMDFRGDVEPVERTDALRKHSMIFGAQESQSRTLPAYEQAVNEAAFRIAVYHPAAIFHKRDLAILARMAVRVAGFEFPGSRSGYLPSNLSSSDEFIEETDESQQSLRPSLAAPASASMLLQKSGLLAPRRDSLKPKLTPHECAVIARTAQDMAHELPNFPLKSREQCSLVENFVYTDAIRLMNISPERLDEEMDFIREVSVIHGRYQSGPRMPSPRLSPYELGMNEAAACLVRLRPTLLTHTLHLIEWSRRVLTMSGLQLSRIPAPASPSNANGVHQGSGSQRGANKLFSNQGRLQGESVYNNNYVPGITYSTANVEYISEYGGNAGSGFISSAGNAGVYHGGHILDASNAGGLPQIVADAGLANVLDYEWSSGLDSSELIQPLGGPQAIAQLSDYSLEKLGRAQFTVVDPRADMEFANCPLDLVVEEEDIPLDASEILRITGAESLEKVTTLSAPCCGYTSINAFDLARCFNLREVDLSENALRVFPRRLHLPNMKRLDLTGNRFIHLPLIEQFPKLTRLTMDEKMKQLLNPQMLAYFCPRLKYINGQVFEEICSDFTIRIFQEARTIMEPHIRSKWESEFADRCHAVKSREERMRLIETMVQQLREKNFMLDESLGPYRNLLAYRFIEEYLRSKVYGPEGTAADGETIERRGARKIVELVSEEGFHLETDESDMLAEVARDSDETAIQAAGGHYEDDEEEKEAEARIAGERALFDAADELLGVNFPDLAFAGAQSNGQVQMTLLMDNFGRLHQQQLVPAPGGGYQLVSAVNGTQMGCPLYQLHLGRSLRQGRSIVMTVVRPRGISGRPVAEFLPGELRNKDYVKGYMASEIYKKAVKDTLGQKTTPRKRPGPGRPRKSDPQTPASKELPTSAAASMIPLSELNPSDLGSIKKPPNNAISTTVARPQNVKKSDRMMLDSGDGSAGAGLPPRPKKRKPPGMHRSLRDLCAEPPYGFTPSYLSSGLRTDATLIDYDPLHFIRCHAKDNDAGDSETKVWRCLFEPNPMRPEETTHIVATCGGECVCLINCETGKVMKRFKHMEEEFYTIAWTTVEVEGNKRTNILAAAGRMREIRLLHPEQLVCYAEMKGHTEDITAMIFHQTQPTILFSGDSKASVIVWDIGIPSVPDYKTRYQLLMRLRCPRLDVNPVLNLVFLPHYAYLIAGCEDGLFAWKITDLRLEKREREPDMELKLEVDHEVCIDGLAQLSDNALVIKVVESGEIMVFDFAAVLERRKGLQRVVPIEMRGHLYWQKTDEIYINVSVRQNLGAVLCGDNEGAIWIYDLDPYLDDLHSSSRKKFFVKPIKILEWPECSVQGNRDEDQQLKESITSGFRNPVVNSVEMSSDGHFLAAVTDNNLVCIWRYAPPVVQQQQQPPPPQQQPNLLQHQKSSAESIATTLQQQTPSTLLVSNMSLQGIPTGSPVSVVPVLPTIPGSTTVMATDASGNPIDSILISIPSTSTSATS</sequence>
<reference evidence="9" key="1">
    <citation type="submission" date="2016-01" db="EMBL/GenBank/DDBJ databases">
        <title>Reference transcriptome for the parasite Schistocephalus solidus: insights into the molecular evolution of parasitism.</title>
        <authorList>
            <person name="Hebert F.O."/>
            <person name="Grambauer S."/>
            <person name="Barber I."/>
            <person name="Landry C.R."/>
            <person name="Aubin-Horth N."/>
        </authorList>
    </citation>
    <scope>NUCLEOTIDE SEQUENCE</scope>
</reference>
<feature type="compositionally biased region" description="Polar residues" evidence="6">
    <location>
        <begin position="370"/>
        <end position="389"/>
    </location>
</feature>
<evidence type="ECO:0000256" key="1">
    <source>
        <dbReference type="ARBA" id="ARBA00004267"/>
    </source>
</evidence>
<keyword evidence="5" id="KW-0853">WD repeat</keyword>
<evidence type="ECO:0000259" key="8">
    <source>
        <dbReference type="Pfam" id="PF23215"/>
    </source>
</evidence>
<feature type="region of interest" description="Disordered" evidence="6">
    <location>
        <begin position="368"/>
        <end position="389"/>
    </location>
</feature>
<feature type="domain" description="NAB co-repressor" evidence="7">
    <location>
        <begin position="239"/>
        <end position="362"/>
    </location>
</feature>
<dbReference type="InterPro" id="IPR001680">
    <property type="entry name" value="WD40_rpt"/>
</dbReference>
<proteinExistence type="predicted"/>
<keyword evidence="4" id="KW-0433">Leucine-rich repeat</keyword>
<feature type="repeat" description="WD" evidence="5">
    <location>
        <begin position="1188"/>
        <end position="1222"/>
    </location>
</feature>
<dbReference type="GO" id="GO:0005815">
    <property type="term" value="C:microtubule organizing center"/>
    <property type="evidence" value="ECO:0007669"/>
    <property type="project" value="UniProtKB-SubCell"/>
</dbReference>
<feature type="region of interest" description="Disordered" evidence="6">
    <location>
        <begin position="1469"/>
        <end position="1495"/>
    </location>
</feature>
<dbReference type="GO" id="GO:0071169">
    <property type="term" value="P:establishment of protein localization to chromatin"/>
    <property type="evidence" value="ECO:0007669"/>
    <property type="project" value="TreeGrafter"/>
</dbReference>
<feature type="domain" description="Leucine-rich repeat and WD repeat-containing protein 1 WD" evidence="8">
    <location>
        <begin position="1074"/>
        <end position="1462"/>
    </location>
</feature>
<evidence type="ECO:0000256" key="2">
    <source>
        <dbReference type="ARBA" id="ARBA00004286"/>
    </source>
</evidence>
<feature type="compositionally biased region" description="Basic residues" evidence="6">
    <location>
        <begin position="949"/>
        <end position="959"/>
    </location>
</feature>
<evidence type="ECO:0000259" key="7">
    <source>
        <dbReference type="Pfam" id="PF04905"/>
    </source>
</evidence>
<keyword evidence="3" id="KW-0158">Chromosome</keyword>
<dbReference type="InterPro" id="IPR038398">
    <property type="entry name" value="NCD2_sf"/>
</dbReference>
<dbReference type="InterPro" id="IPR036322">
    <property type="entry name" value="WD40_repeat_dom_sf"/>
</dbReference>
<keyword evidence="9" id="KW-0547">Nucleotide-binding</keyword>
<dbReference type="GO" id="GO:0005664">
    <property type="term" value="C:nuclear origin of replication recognition complex"/>
    <property type="evidence" value="ECO:0007669"/>
    <property type="project" value="TreeGrafter"/>
</dbReference>
<protein>
    <submittedName>
        <fullName evidence="9">Putative ATP-dependent RNA helicase DDX20</fullName>
    </submittedName>
</protein>
<dbReference type="Pfam" id="PF04905">
    <property type="entry name" value="NCD2"/>
    <property type="match status" value="2"/>
</dbReference>
<evidence type="ECO:0000256" key="3">
    <source>
        <dbReference type="ARBA" id="ARBA00022454"/>
    </source>
</evidence>
<evidence type="ECO:0000313" key="9">
    <source>
        <dbReference type="EMBL" id="JAP53620.1"/>
    </source>
</evidence>
<dbReference type="InterPro" id="IPR015943">
    <property type="entry name" value="WD40/YVTN_repeat-like_dom_sf"/>
</dbReference>
<dbReference type="GO" id="GO:0003682">
    <property type="term" value="F:chromatin binding"/>
    <property type="evidence" value="ECO:0007669"/>
    <property type="project" value="TreeGrafter"/>
</dbReference>
<comment type="subcellular location">
    <subcellularLocation>
        <location evidence="2">Chromosome</location>
    </subcellularLocation>
    <subcellularLocation>
        <location evidence="1">Cytoplasm</location>
        <location evidence="1">Cytoskeleton</location>
        <location evidence="1">Microtubule organizing center</location>
    </subcellularLocation>
</comment>
<dbReference type="GO" id="GO:0045892">
    <property type="term" value="P:negative regulation of DNA-templated transcription"/>
    <property type="evidence" value="ECO:0007669"/>
    <property type="project" value="InterPro"/>
</dbReference>
<dbReference type="Gene3D" id="3.80.10.10">
    <property type="entry name" value="Ribonuclease Inhibitor"/>
    <property type="match status" value="1"/>
</dbReference>
<organism evidence="9">
    <name type="scientific">Schistocephalus solidus</name>
    <name type="common">Tapeworm</name>
    <dbReference type="NCBI Taxonomy" id="70667"/>
    <lineage>
        <taxon>Eukaryota</taxon>
        <taxon>Metazoa</taxon>
        <taxon>Spiralia</taxon>
        <taxon>Lophotrochozoa</taxon>
        <taxon>Platyhelminthes</taxon>
        <taxon>Cestoda</taxon>
        <taxon>Eucestoda</taxon>
        <taxon>Diphyllobothriidea</taxon>
        <taxon>Diphyllobothriidae</taxon>
        <taxon>Schistocephalus</taxon>
    </lineage>
</organism>
<dbReference type="Pfam" id="PF23215">
    <property type="entry name" value="WD_LRWD1"/>
    <property type="match status" value="1"/>
</dbReference>
<keyword evidence="9" id="KW-0067">ATP-binding</keyword>
<dbReference type="Gene3D" id="2.130.10.10">
    <property type="entry name" value="YVTN repeat-like/Quinoprotein amine dehydrogenase"/>
    <property type="match status" value="1"/>
</dbReference>
<feature type="region of interest" description="Disordered" evidence="6">
    <location>
        <begin position="941"/>
        <end position="1050"/>
    </location>
</feature>
<dbReference type="InterPro" id="IPR052489">
    <property type="entry name" value="LRWD1"/>
</dbReference>
<evidence type="ECO:0000256" key="4">
    <source>
        <dbReference type="ARBA" id="ARBA00022614"/>
    </source>
</evidence>
<dbReference type="PROSITE" id="PS50082">
    <property type="entry name" value="WD_REPEATS_2"/>
    <property type="match status" value="1"/>
</dbReference>
<dbReference type="GO" id="GO:0006325">
    <property type="term" value="P:chromatin organization"/>
    <property type="evidence" value="ECO:0007669"/>
    <property type="project" value="TreeGrafter"/>
</dbReference>
<dbReference type="InterPro" id="IPR032675">
    <property type="entry name" value="LRR_dom_sf"/>
</dbReference>
<feature type="domain" description="NAB co-repressor" evidence="7">
    <location>
        <begin position="59"/>
        <end position="179"/>
    </location>
</feature>
<dbReference type="GO" id="GO:0004386">
    <property type="term" value="F:helicase activity"/>
    <property type="evidence" value="ECO:0007669"/>
    <property type="project" value="UniProtKB-KW"/>
</dbReference>
<dbReference type="SUPFAM" id="SSF52058">
    <property type="entry name" value="L domain-like"/>
    <property type="match status" value="1"/>
</dbReference>
<accession>A0A0X3PR21</accession>
<dbReference type="InterPro" id="IPR006989">
    <property type="entry name" value="NAB_co-repressor_dom"/>
</dbReference>
<dbReference type="PANTHER" id="PTHR24370">
    <property type="entry name" value="OPTICIN"/>
    <property type="match status" value="1"/>
</dbReference>
<dbReference type="EMBL" id="GEEE01009605">
    <property type="protein sequence ID" value="JAP53620.1"/>
    <property type="molecule type" value="Transcribed_RNA"/>
</dbReference>